<accession>A0A0D3FCV2</accession>
<keyword evidence="3" id="KW-1185">Reference proteome</keyword>
<dbReference type="Gramene" id="OBART03G00880.1">
    <property type="protein sequence ID" value="OBART03G00880.1"/>
    <property type="gene ID" value="OBART03G00880"/>
</dbReference>
<dbReference type="EnsemblPlants" id="OBART03G00880.1">
    <property type="protein sequence ID" value="OBART03G00880.1"/>
    <property type="gene ID" value="OBART03G00880"/>
</dbReference>
<reference evidence="2" key="1">
    <citation type="journal article" date="2009" name="Rice">
        <title>De Novo Next Generation Sequencing of Plant Genomes.</title>
        <authorList>
            <person name="Rounsley S."/>
            <person name="Marri P.R."/>
            <person name="Yu Y."/>
            <person name="He R."/>
            <person name="Sisneros N."/>
            <person name="Goicoechea J.L."/>
            <person name="Lee S.J."/>
            <person name="Angelova A."/>
            <person name="Kudrna D."/>
            <person name="Luo M."/>
            <person name="Affourtit J."/>
            <person name="Desany B."/>
            <person name="Knight J."/>
            <person name="Niazi F."/>
            <person name="Egholm M."/>
            <person name="Wing R.A."/>
        </authorList>
    </citation>
    <scope>NUCLEOTIDE SEQUENCE [LARGE SCALE GENOMIC DNA]</scope>
    <source>
        <strain evidence="2">cv. IRGC 105608</strain>
    </source>
</reference>
<sequence length="136" mass="14246">MIILYTKARRRGAAATGESRDDGAESTRGADATQSSPSPIGRSHGDSGGPKQEGTWGKRVPALAELLVFGLQNGVEEERVTNTAVGAARLEDGIPTSTLQSALVSGGDNHKDGDKQGRLKPPCWLGANELYTRAMA</sequence>
<name>A0A0D3FCV2_9ORYZ</name>
<feature type="region of interest" description="Disordered" evidence="1">
    <location>
        <begin position="1"/>
        <end position="57"/>
    </location>
</feature>
<evidence type="ECO:0000256" key="1">
    <source>
        <dbReference type="SAM" id="MobiDB-lite"/>
    </source>
</evidence>
<evidence type="ECO:0000313" key="3">
    <source>
        <dbReference type="Proteomes" id="UP000026960"/>
    </source>
</evidence>
<dbReference type="AlphaFoldDB" id="A0A0D3FCV2"/>
<evidence type="ECO:0000313" key="2">
    <source>
        <dbReference type="EnsemblPlants" id="OBART03G00880.1"/>
    </source>
</evidence>
<dbReference type="Proteomes" id="UP000026960">
    <property type="component" value="Chromosome 3"/>
</dbReference>
<dbReference type="PaxDb" id="65489-OBART03G00880.1"/>
<organism evidence="2">
    <name type="scientific">Oryza barthii</name>
    <dbReference type="NCBI Taxonomy" id="65489"/>
    <lineage>
        <taxon>Eukaryota</taxon>
        <taxon>Viridiplantae</taxon>
        <taxon>Streptophyta</taxon>
        <taxon>Embryophyta</taxon>
        <taxon>Tracheophyta</taxon>
        <taxon>Spermatophyta</taxon>
        <taxon>Magnoliopsida</taxon>
        <taxon>Liliopsida</taxon>
        <taxon>Poales</taxon>
        <taxon>Poaceae</taxon>
        <taxon>BOP clade</taxon>
        <taxon>Oryzoideae</taxon>
        <taxon>Oryzeae</taxon>
        <taxon>Oryzinae</taxon>
        <taxon>Oryza</taxon>
    </lineage>
</organism>
<proteinExistence type="predicted"/>
<protein>
    <submittedName>
        <fullName evidence="2">Uncharacterized protein</fullName>
    </submittedName>
</protein>
<dbReference type="HOGENOM" id="CLU_2162565_0_0_1"/>
<reference evidence="2" key="2">
    <citation type="submission" date="2015-03" db="UniProtKB">
        <authorList>
            <consortium name="EnsemblPlants"/>
        </authorList>
    </citation>
    <scope>IDENTIFICATION</scope>
</reference>